<dbReference type="EMBL" id="RWGY01000007">
    <property type="protein sequence ID" value="TVU39433.1"/>
    <property type="molecule type" value="Genomic_DNA"/>
</dbReference>
<evidence type="ECO:0000313" key="2">
    <source>
        <dbReference type="EMBL" id="TVU39433.1"/>
    </source>
</evidence>
<evidence type="ECO:0000313" key="3">
    <source>
        <dbReference type="Proteomes" id="UP000324897"/>
    </source>
</evidence>
<reference evidence="2 3" key="1">
    <citation type="journal article" date="2019" name="Sci. Rep.">
        <title>A high-quality genome of Eragrostis curvula grass provides insights into Poaceae evolution and supports new strategies to enhance forage quality.</title>
        <authorList>
            <person name="Carballo J."/>
            <person name="Santos B.A.C.M."/>
            <person name="Zappacosta D."/>
            <person name="Garbus I."/>
            <person name="Selva J.P."/>
            <person name="Gallo C.A."/>
            <person name="Diaz A."/>
            <person name="Albertini E."/>
            <person name="Caccamo M."/>
            <person name="Echenique V."/>
        </authorList>
    </citation>
    <scope>NUCLEOTIDE SEQUENCE [LARGE SCALE GENOMIC DNA]</scope>
    <source>
        <strain evidence="3">cv. Victoria</strain>
        <tissue evidence="2">Leaf</tissue>
    </source>
</reference>
<dbReference type="OrthoDB" id="206848at2759"/>
<organism evidence="2 3">
    <name type="scientific">Eragrostis curvula</name>
    <name type="common">weeping love grass</name>
    <dbReference type="NCBI Taxonomy" id="38414"/>
    <lineage>
        <taxon>Eukaryota</taxon>
        <taxon>Viridiplantae</taxon>
        <taxon>Streptophyta</taxon>
        <taxon>Embryophyta</taxon>
        <taxon>Tracheophyta</taxon>
        <taxon>Spermatophyta</taxon>
        <taxon>Magnoliopsida</taxon>
        <taxon>Liliopsida</taxon>
        <taxon>Poales</taxon>
        <taxon>Poaceae</taxon>
        <taxon>PACMAD clade</taxon>
        <taxon>Chloridoideae</taxon>
        <taxon>Eragrostideae</taxon>
        <taxon>Eragrostidinae</taxon>
        <taxon>Eragrostis</taxon>
    </lineage>
</organism>
<gene>
    <name evidence="2" type="ORF">EJB05_12852</name>
</gene>
<dbReference type="Pfam" id="PF24708">
    <property type="entry name" value="Lip_C"/>
    <property type="match status" value="1"/>
</dbReference>
<accession>A0A5J9VUJ9</accession>
<dbReference type="InterPro" id="IPR029058">
    <property type="entry name" value="AB_hydrolase_fold"/>
</dbReference>
<dbReference type="SUPFAM" id="SSF53474">
    <property type="entry name" value="alpha/beta-Hydrolases"/>
    <property type="match status" value="1"/>
</dbReference>
<comment type="caution">
    <text evidence="2">The sequence shown here is derived from an EMBL/GenBank/DDBJ whole genome shotgun (WGS) entry which is preliminary data.</text>
</comment>
<dbReference type="Gramene" id="TVU39433">
    <property type="protein sequence ID" value="TVU39433"/>
    <property type="gene ID" value="EJB05_12852"/>
</dbReference>
<dbReference type="InterPro" id="IPR056304">
    <property type="entry name" value="Lip-like_C"/>
</dbReference>
<proteinExistence type="predicted"/>
<dbReference type="Gene3D" id="3.40.50.1820">
    <property type="entry name" value="alpha/beta hydrolase"/>
    <property type="match status" value="1"/>
</dbReference>
<dbReference type="PANTHER" id="PTHR34043">
    <property type="entry name" value="ALPHA/BETA-HYDROLASES SUPERFAMILY PROTEIN"/>
    <property type="match status" value="1"/>
</dbReference>
<name>A0A5J9VUJ9_9POAL</name>
<sequence length="468" mass="51762">MWRWLLGAAELLVSAVVHLGYGFYIFGAAVAADVSASLVEGLIGGGVAKGGVVVGGEDETAAAVLDGAVPPIVLVHGIFGFGKGRLGGLSYFAGAEKKDDRVLVPDLGSLTSVHDRARELFYYLKGGQVDYGEEHSRACGHSQFGRVYERGHYPIWDDEHPVHFVGHSAGAQVIRLLQQMLHDKAFEGHDDTSENWVLSVTSLSGALNGSTRAYIDGMRPEDGRSVRPVCLIQICRVGSILYHWLDLPWLKRYYDFGFDHFAMSRRAVGLRGLADLLLSLAATSTHGGGDPFATGDWILPDLTIQGAVRINAAARTFPGTFYFSYASRRTARVRGVTVPSGLLRIHPLLFLRVLQMARWRFPAGVNPPYKGYRDEDWEDNDGALNTFSMTHPRIPDEHPSLLVENDSDCHPLRPGIWYYKIVEADHMTFVINRQRGGVQFDLIYDSIFQNCRKHVFRTAPPPTLPNQS</sequence>
<protein>
    <recommendedName>
        <fullName evidence="1">Lipase-like C-terminal domain-containing protein</fullName>
    </recommendedName>
</protein>
<keyword evidence="3" id="KW-1185">Reference proteome</keyword>
<feature type="domain" description="Lipase-like C-terminal" evidence="1">
    <location>
        <begin position="71"/>
        <end position="184"/>
    </location>
</feature>
<dbReference type="PANTHER" id="PTHR34043:SF5">
    <property type="entry name" value="LIPASE"/>
    <property type="match status" value="1"/>
</dbReference>
<dbReference type="Proteomes" id="UP000324897">
    <property type="component" value="Chromosome 4"/>
</dbReference>
<dbReference type="AlphaFoldDB" id="A0A5J9VUJ9"/>
<evidence type="ECO:0000259" key="1">
    <source>
        <dbReference type="Pfam" id="PF24708"/>
    </source>
</evidence>